<feature type="domain" description="Rieske" evidence="6">
    <location>
        <begin position="79"/>
        <end position="157"/>
    </location>
</feature>
<evidence type="ECO:0000256" key="1">
    <source>
        <dbReference type="ARBA" id="ARBA00022714"/>
    </source>
</evidence>
<dbReference type="EMBL" id="GU937734">
    <property type="protein sequence ID" value="ADO32943.1"/>
    <property type="molecule type" value="Genomic_DNA"/>
</dbReference>
<dbReference type="PROSITE" id="PS51318">
    <property type="entry name" value="TAT"/>
    <property type="match status" value="1"/>
</dbReference>
<name>F8QRD1_9BURK</name>
<dbReference type="InterPro" id="IPR014067">
    <property type="entry name" value="AioB/IdrB_ssu"/>
</dbReference>
<keyword evidence="2" id="KW-0479">Metal-binding</keyword>
<dbReference type="PROSITE" id="PS51296">
    <property type="entry name" value="RIESKE"/>
    <property type="match status" value="1"/>
</dbReference>
<dbReference type="SUPFAM" id="SSF50022">
    <property type="entry name" value="ISP domain"/>
    <property type="match status" value="1"/>
</dbReference>
<dbReference type="InterPro" id="IPR017941">
    <property type="entry name" value="Rieske_2Fe-2S"/>
</dbReference>
<dbReference type="AlphaFoldDB" id="F8QRD1"/>
<dbReference type="Gene3D" id="2.102.10.10">
    <property type="entry name" value="Rieske [2Fe-2S] iron-sulphur domain"/>
    <property type="match status" value="1"/>
</dbReference>
<feature type="signal peptide" evidence="5">
    <location>
        <begin position="1"/>
        <end position="32"/>
    </location>
</feature>
<gene>
    <name evidence="7" type="primary">aoxA</name>
</gene>
<keyword evidence="5" id="KW-0732">Signal</keyword>
<protein>
    <submittedName>
        <fullName evidence="7">Arsenite oxidase small subunit</fullName>
    </submittedName>
</protein>
<keyword evidence="4" id="KW-0411">Iron-sulfur</keyword>
<dbReference type="NCBIfam" id="TIGR02694">
    <property type="entry name" value="arsenite_ox_S"/>
    <property type="match status" value="1"/>
</dbReference>
<reference evidence="7" key="1">
    <citation type="submission" date="2010-02" db="EMBL/GenBank/DDBJ databases">
        <title>Isolation and Identification of Arsenite Oxidase Gene and Regulation Sequence in Arsenite-Oxidizing Bacterium Acidovorax sp. GW2.</title>
        <authorList>
            <person name="Zhao K."/>
            <person name="Huang Y."/>
            <person name="Wang Q."/>
            <person name="Wang G."/>
        </authorList>
    </citation>
    <scope>NUCLEOTIDE SEQUENCE</scope>
    <source>
        <strain evidence="7">GW2</strain>
    </source>
</reference>
<dbReference type="GO" id="GO:0051537">
    <property type="term" value="F:2 iron, 2 sulfur cluster binding"/>
    <property type="evidence" value="ECO:0007669"/>
    <property type="project" value="UniProtKB-KW"/>
</dbReference>
<feature type="chain" id="PRO_5003382946" evidence="5">
    <location>
        <begin position="33"/>
        <end position="174"/>
    </location>
</feature>
<evidence type="ECO:0000256" key="3">
    <source>
        <dbReference type="ARBA" id="ARBA00023004"/>
    </source>
</evidence>
<dbReference type="CDD" id="cd03476">
    <property type="entry name" value="Rieske_ArOX_small"/>
    <property type="match status" value="1"/>
</dbReference>
<evidence type="ECO:0000256" key="2">
    <source>
        <dbReference type="ARBA" id="ARBA00022723"/>
    </source>
</evidence>
<dbReference type="GO" id="GO:0046872">
    <property type="term" value="F:metal ion binding"/>
    <property type="evidence" value="ECO:0007669"/>
    <property type="project" value="UniProtKB-KW"/>
</dbReference>
<evidence type="ECO:0000256" key="5">
    <source>
        <dbReference type="SAM" id="SignalP"/>
    </source>
</evidence>
<dbReference type="Pfam" id="PF00355">
    <property type="entry name" value="Rieske"/>
    <property type="match status" value="1"/>
</dbReference>
<proteinExistence type="predicted"/>
<sequence>MENPKLSRRIFMMTSGGSAAALATTHLGTAQAAPSSATGAGATTLNYPRRAVGKARAMPVNEAVTFNYPDASSMCYAIRMGTPVPGGVGPDKDIVAYSAMCTHMGCPVTYDGGTKTFKCGCHFSVFDPENNGQMVCGQATEDLPRILLEYDARTDSVQAVAINGLLYGRQSNVL</sequence>
<dbReference type="InterPro" id="IPR006311">
    <property type="entry name" value="TAT_signal"/>
</dbReference>
<keyword evidence="1" id="KW-0001">2Fe-2S</keyword>
<accession>F8QRD1</accession>
<keyword evidence="3" id="KW-0408">Iron</keyword>
<evidence type="ECO:0000259" key="6">
    <source>
        <dbReference type="PROSITE" id="PS51296"/>
    </source>
</evidence>
<evidence type="ECO:0000313" key="7">
    <source>
        <dbReference type="EMBL" id="ADO32943.1"/>
    </source>
</evidence>
<organism evidence="7">
    <name type="scientific">Acidovorax sp. GW2</name>
    <dbReference type="NCBI Taxonomy" id="446363"/>
    <lineage>
        <taxon>Bacteria</taxon>
        <taxon>Pseudomonadati</taxon>
        <taxon>Pseudomonadota</taxon>
        <taxon>Betaproteobacteria</taxon>
        <taxon>Burkholderiales</taxon>
        <taxon>Comamonadaceae</taxon>
        <taxon>Acidovorax</taxon>
    </lineage>
</organism>
<evidence type="ECO:0000256" key="4">
    <source>
        <dbReference type="ARBA" id="ARBA00023014"/>
    </source>
</evidence>
<dbReference type="InterPro" id="IPR036922">
    <property type="entry name" value="Rieske_2Fe-2S_sf"/>
</dbReference>